<dbReference type="CDD" id="cd00118">
    <property type="entry name" value="LysM"/>
    <property type="match status" value="1"/>
</dbReference>
<feature type="domain" description="LysM" evidence="2">
    <location>
        <begin position="73"/>
        <end position="118"/>
    </location>
</feature>
<organism evidence="3 4">
    <name type="scientific">Manihot esculenta</name>
    <name type="common">Cassava</name>
    <name type="synonym">Jatropha manihot</name>
    <dbReference type="NCBI Taxonomy" id="3983"/>
    <lineage>
        <taxon>Eukaryota</taxon>
        <taxon>Viridiplantae</taxon>
        <taxon>Streptophyta</taxon>
        <taxon>Embryophyta</taxon>
        <taxon>Tracheophyta</taxon>
        <taxon>Spermatophyta</taxon>
        <taxon>Magnoliopsida</taxon>
        <taxon>eudicotyledons</taxon>
        <taxon>Gunneridae</taxon>
        <taxon>Pentapetalae</taxon>
        <taxon>rosids</taxon>
        <taxon>fabids</taxon>
        <taxon>Malpighiales</taxon>
        <taxon>Euphorbiaceae</taxon>
        <taxon>Crotonoideae</taxon>
        <taxon>Manihoteae</taxon>
        <taxon>Manihot</taxon>
    </lineage>
</organism>
<protein>
    <recommendedName>
        <fullName evidence="2">LysM domain-containing protein</fullName>
    </recommendedName>
</protein>
<dbReference type="PROSITE" id="PS51782">
    <property type="entry name" value="LYSM"/>
    <property type="match status" value="1"/>
</dbReference>
<dbReference type="SMART" id="SM00257">
    <property type="entry name" value="LysM"/>
    <property type="match status" value="1"/>
</dbReference>
<dbReference type="Proteomes" id="UP000091857">
    <property type="component" value="Chromosome 18"/>
</dbReference>
<evidence type="ECO:0000256" key="1">
    <source>
        <dbReference type="SAM" id="Phobius"/>
    </source>
</evidence>
<evidence type="ECO:0000313" key="3">
    <source>
        <dbReference type="EMBL" id="OAY23957.1"/>
    </source>
</evidence>
<dbReference type="InterPro" id="IPR018392">
    <property type="entry name" value="LysM"/>
</dbReference>
<dbReference type="OrthoDB" id="2107166at2759"/>
<gene>
    <name evidence="3" type="ORF">MANES_18G121000v8</name>
</gene>
<reference evidence="4" key="1">
    <citation type="journal article" date="2016" name="Nat. Biotechnol.">
        <title>Sequencing wild and cultivated cassava and related species reveals extensive interspecific hybridization and genetic diversity.</title>
        <authorList>
            <person name="Bredeson J.V."/>
            <person name="Lyons J.B."/>
            <person name="Prochnik S.E."/>
            <person name="Wu G.A."/>
            <person name="Ha C.M."/>
            <person name="Edsinger-Gonzales E."/>
            <person name="Grimwood J."/>
            <person name="Schmutz J."/>
            <person name="Rabbi I.Y."/>
            <person name="Egesi C."/>
            <person name="Nauluvula P."/>
            <person name="Lebot V."/>
            <person name="Ndunguru J."/>
            <person name="Mkamilo G."/>
            <person name="Bart R.S."/>
            <person name="Setter T.L."/>
            <person name="Gleadow R.M."/>
            <person name="Kulakow P."/>
            <person name="Ferguson M.E."/>
            <person name="Rounsley S."/>
            <person name="Rokhsar D.S."/>
        </authorList>
    </citation>
    <scope>NUCLEOTIDE SEQUENCE [LARGE SCALE GENOMIC DNA]</scope>
    <source>
        <strain evidence="4">cv. AM560-2</strain>
    </source>
</reference>
<keyword evidence="1" id="KW-0812">Transmembrane</keyword>
<sequence>MEVKLSQKTRLSLPLPNPTSTNFLSFPHGCCLKSGINIKLSTKKHFKGLSESRRFHVVEISKPKVLCSNKHYLIHVVKRGETFNSISRLYGVSIPSLAAANENVLDADLLLKGQLLYIPAFATTDTQMYQIKKRRFPSFSHQGRLKGSLNILGGVLNQKSFVMLTTHALPHAKSTGYFLVLVPLIAFCIRCIVGAFHTGVFRDTRQQTLDKSRSHDGPRGMRWKYALSDIEDPKLDPGSSIESNNTSEDQEQNLYEDMSRAYSKLEHDYEKFLSECGMSKWGYRRGGFRR</sequence>
<keyword evidence="4" id="KW-1185">Reference proteome</keyword>
<keyword evidence="1" id="KW-1133">Transmembrane helix</keyword>
<dbReference type="Gene3D" id="3.10.350.10">
    <property type="entry name" value="LysM domain"/>
    <property type="match status" value="1"/>
</dbReference>
<proteinExistence type="predicted"/>
<comment type="caution">
    <text evidence="3">The sequence shown here is derived from an EMBL/GenBank/DDBJ whole genome shotgun (WGS) entry which is preliminary data.</text>
</comment>
<name>A0A2C9U4D3_MANES</name>
<dbReference type="SUPFAM" id="SSF54106">
    <property type="entry name" value="LysM domain"/>
    <property type="match status" value="1"/>
</dbReference>
<dbReference type="EMBL" id="CM004404">
    <property type="protein sequence ID" value="OAY23957.1"/>
    <property type="molecule type" value="Genomic_DNA"/>
</dbReference>
<dbReference type="Pfam" id="PF01476">
    <property type="entry name" value="LysM"/>
    <property type="match status" value="1"/>
</dbReference>
<dbReference type="PANTHER" id="PTHR33734:SF22">
    <property type="entry name" value="MEMBRANE-BOUND LYTIC MUREIN TRANSGLYCOSYLASE D"/>
    <property type="match status" value="1"/>
</dbReference>
<accession>A0A2C9U4D3</accession>
<keyword evidence="1" id="KW-0472">Membrane</keyword>
<evidence type="ECO:0000259" key="2">
    <source>
        <dbReference type="PROSITE" id="PS51782"/>
    </source>
</evidence>
<feature type="transmembrane region" description="Helical" evidence="1">
    <location>
        <begin position="176"/>
        <end position="196"/>
    </location>
</feature>
<dbReference type="AlphaFoldDB" id="A0A2C9U4D3"/>
<dbReference type="InterPro" id="IPR036779">
    <property type="entry name" value="LysM_dom_sf"/>
</dbReference>
<dbReference type="PANTHER" id="PTHR33734">
    <property type="entry name" value="LYSM DOMAIN-CONTAINING GPI-ANCHORED PROTEIN 2"/>
    <property type="match status" value="1"/>
</dbReference>
<dbReference type="Gramene" id="Manes.18G121000.1.v8.1">
    <property type="protein sequence ID" value="Manes.18G121000.1.v8.1.CDS"/>
    <property type="gene ID" value="Manes.18G121000.v8.1"/>
</dbReference>
<evidence type="ECO:0000313" key="4">
    <source>
        <dbReference type="Proteomes" id="UP000091857"/>
    </source>
</evidence>